<feature type="region of interest" description="Disordered" evidence="1">
    <location>
        <begin position="611"/>
        <end position="656"/>
    </location>
</feature>
<reference evidence="2 3" key="1">
    <citation type="journal article" date="2019" name="Commun. Biol.">
        <title>The bagworm genome reveals a unique fibroin gene that provides high tensile strength.</title>
        <authorList>
            <person name="Kono N."/>
            <person name="Nakamura H."/>
            <person name="Ohtoshi R."/>
            <person name="Tomita M."/>
            <person name="Numata K."/>
            <person name="Arakawa K."/>
        </authorList>
    </citation>
    <scope>NUCLEOTIDE SEQUENCE [LARGE SCALE GENOMIC DNA]</scope>
</reference>
<proteinExistence type="predicted"/>
<dbReference type="Proteomes" id="UP000299102">
    <property type="component" value="Unassembled WGS sequence"/>
</dbReference>
<feature type="compositionally biased region" description="Polar residues" evidence="1">
    <location>
        <begin position="622"/>
        <end position="632"/>
    </location>
</feature>
<feature type="compositionally biased region" description="Polar residues" evidence="1">
    <location>
        <begin position="391"/>
        <end position="405"/>
    </location>
</feature>
<feature type="region of interest" description="Disordered" evidence="1">
    <location>
        <begin position="579"/>
        <end position="598"/>
    </location>
</feature>
<gene>
    <name evidence="2" type="ORF">EVAR_92672_1</name>
</gene>
<feature type="region of interest" description="Disordered" evidence="1">
    <location>
        <begin position="511"/>
        <end position="558"/>
    </location>
</feature>
<keyword evidence="3" id="KW-1185">Reference proteome</keyword>
<feature type="region of interest" description="Disordered" evidence="1">
    <location>
        <begin position="391"/>
        <end position="495"/>
    </location>
</feature>
<name>A0A4C1SX22_EUMVA</name>
<feature type="compositionally biased region" description="Polar residues" evidence="1">
    <location>
        <begin position="459"/>
        <end position="495"/>
    </location>
</feature>
<protein>
    <submittedName>
        <fullName evidence="2">Uncharacterized protein</fullName>
    </submittedName>
</protein>
<evidence type="ECO:0000256" key="1">
    <source>
        <dbReference type="SAM" id="MobiDB-lite"/>
    </source>
</evidence>
<comment type="caution">
    <text evidence="2">The sequence shown here is derived from an EMBL/GenBank/DDBJ whole genome shotgun (WGS) entry which is preliminary data.</text>
</comment>
<feature type="compositionally biased region" description="Low complexity" evidence="1">
    <location>
        <begin position="511"/>
        <end position="528"/>
    </location>
</feature>
<feature type="compositionally biased region" description="Pro residues" evidence="1">
    <location>
        <begin position="633"/>
        <end position="647"/>
    </location>
</feature>
<feature type="compositionally biased region" description="Polar residues" evidence="1">
    <location>
        <begin position="534"/>
        <end position="558"/>
    </location>
</feature>
<evidence type="ECO:0000313" key="3">
    <source>
        <dbReference type="Proteomes" id="UP000299102"/>
    </source>
</evidence>
<dbReference type="OrthoDB" id="397265at2759"/>
<feature type="compositionally biased region" description="Low complexity" evidence="1">
    <location>
        <begin position="406"/>
        <end position="432"/>
    </location>
</feature>
<accession>A0A4C1SX22</accession>
<feature type="compositionally biased region" description="Basic and acidic residues" evidence="1">
    <location>
        <begin position="35"/>
        <end position="44"/>
    </location>
</feature>
<dbReference type="EMBL" id="BGZK01000023">
    <property type="protein sequence ID" value="GBP06732.1"/>
    <property type="molecule type" value="Genomic_DNA"/>
</dbReference>
<dbReference type="AlphaFoldDB" id="A0A4C1SX22"/>
<organism evidence="2 3">
    <name type="scientific">Eumeta variegata</name>
    <name type="common">Bagworm moth</name>
    <name type="synonym">Eumeta japonica</name>
    <dbReference type="NCBI Taxonomy" id="151549"/>
    <lineage>
        <taxon>Eukaryota</taxon>
        <taxon>Metazoa</taxon>
        <taxon>Ecdysozoa</taxon>
        <taxon>Arthropoda</taxon>
        <taxon>Hexapoda</taxon>
        <taxon>Insecta</taxon>
        <taxon>Pterygota</taxon>
        <taxon>Neoptera</taxon>
        <taxon>Endopterygota</taxon>
        <taxon>Lepidoptera</taxon>
        <taxon>Glossata</taxon>
        <taxon>Ditrysia</taxon>
        <taxon>Tineoidea</taxon>
        <taxon>Psychidae</taxon>
        <taxon>Oiketicinae</taxon>
        <taxon>Eumeta</taxon>
    </lineage>
</organism>
<evidence type="ECO:0000313" key="2">
    <source>
        <dbReference type="EMBL" id="GBP06732.1"/>
    </source>
</evidence>
<feature type="compositionally biased region" description="Low complexity" evidence="1">
    <location>
        <begin position="446"/>
        <end position="458"/>
    </location>
</feature>
<sequence>MTKKEQPLSFLPIPQVKILFQNTVAPNKNSSLHSQESRGQKRLSDGTPTQLQLRPIAPAGLQQRSSKGIGMLTHLMYRSQVNQDKTASRDSRATVTWTTGTARENVATSMGMKINPAHGTVIHVSSGQQTNLSMSTAGGQDGSGMYIKQIDRNSLQFQTNKDLNKQDGIAMNKIQSAQNVQMITVPPGMTVLQNPLNISQMPVLGQPNSQVYMIPTNQSNLVTTGTLPPGLISQQVLQPGQNVTVMQPNQLTLPNNMQYNTVPIMPMNVSQSTQYVPASISLSNPLAAQQLNAALATQQLANPNLSISNTIPIVQANASLSNQPQSIPITQPPPTITGTGNLLPSNLNHIVPQNSYITPTTQYQTLPTQYVMQPNSSTMTIQPTATSMQYNIQSNSTNNPQNNLGNSTPSNSTSDSDVSSTPTDTNSNNQNNYLAVPPQQPAYPLNGGQNVQNSSQQNYPSDSSPPAQNISQSTAFPSSTSANVQGYGTPNAQSSQNLTYNAAMTANQAPATQTGTYTTNTTNQSTTPGGYGASANQNPQSVPQASYSPSTTPAANQQSYPANNLVNLQNANVQQTMPMNQHHTNSNSQNPYPNATGQNMAAYASGQYQYNGRPWYRPRFGSPQTSPYNSTNVPPPNAASLSVPPPSANYNYWQES</sequence>
<feature type="region of interest" description="Disordered" evidence="1">
    <location>
        <begin position="28"/>
        <end position="49"/>
    </location>
</feature>